<dbReference type="Pfam" id="PF12680">
    <property type="entry name" value="SnoaL_2"/>
    <property type="match status" value="1"/>
</dbReference>
<feature type="domain" description="SnoaL-like" evidence="1">
    <location>
        <begin position="15"/>
        <end position="117"/>
    </location>
</feature>
<dbReference type="RefSeq" id="WP_068462164.1">
    <property type="nucleotide sequence ID" value="NZ_LMTR01000066.1"/>
</dbReference>
<dbReference type="InterPro" id="IPR037401">
    <property type="entry name" value="SnoaL-like"/>
</dbReference>
<dbReference type="SUPFAM" id="SSF54427">
    <property type="entry name" value="NTF2-like"/>
    <property type="match status" value="1"/>
</dbReference>
<sequence>MLDTYQAKLTLYAAHSAWSEGDIDGVLNCYTDDLIYYSNASATGDAPLIIHGRESFRLMLERISGAAESMSIVDFFRFGDDNVGRATVQGFIKHHVTRHTLTGTFRQEVTYRGNRICQMREYHDAARMRTFWHIVSQDEIIDRVLMSAC</sequence>
<dbReference type="STRING" id="121290.APY04_2065"/>
<dbReference type="InterPro" id="IPR032710">
    <property type="entry name" value="NTF2-like_dom_sf"/>
</dbReference>
<name>A0A120CV07_HYPSL</name>
<reference evidence="2 3" key="1">
    <citation type="submission" date="2015-10" db="EMBL/GenBank/DDBJ databases">
        <title>Transcriptomic analysis of a linuron degrading triple-species bacterial consortium.</title>
        <authorList>
            <person name="Albers P."/>
        </authorList>
    </citation>
    <scope>NUCLEOTIDE SEQUENCE [LARGE SCALE GENOMIC DNA]</scope>
    <source>
        <strain evidence="2 3">WDL6</strain>
    </source>
</reference>
<dbReference type="AlphaFoldDB" id="A0A120CV07"/>
<dbReference type="OrthoDB" id="7933152at2"/>
<evidence type="ECO:0000313" key="3">
    <source>
        <dbReference type="Proteomes" id="UP000059074"/>
    </source>
</evidence>
<dbReference type="EMBL" id="LMTR01000066">
    <property type="protein sequence ID" value="KWT67078.1"/>
    <property type="molecule type" value="Genomic_DNA"/>
</dbReference>
<evidence type="ECO:0000313" key="2">
    <source>
        <dbReference type="EMBL" id="KWT67078.1"/>
    </source>
</evidence>
<dbReference type="PATRIC" id="fig|121290.4.peg.1357"/>
<dbReference type="Proteomes" id="UP000059074">
    <property type="component" value="Unassembled WGS sequence"/>
</dbReference>
<dbReference type="Gene3D" id="3.10.450.50">
    <property type="match status" value="1"/>
</dbReference>
<gene>
    <name evidence="2" type="ORF">APY04_2065</name>
</gene>
<comment type="caution">
    <text evidence="2">The sequence shown here is derived from an EMBL/GenBank/DDBJ whole genome shotgun (WGS) entry which is preliminary data.</text>
</comment>
<proteinExistence type="predicted"/>
<keyword evidence="3" id="KW-1185">Reference proteome</keyword>
<protein>
    <recommendedName>
        <fullName evidence="1">SnoaL-like domain-containing protein</fullName>
    </recommendedName>
</protein>
<organism evidence="2 3">
    <name type="scientific">Hyphomicrobium sulfonivorans</name>
    <dbReference type="NCBI Taxonomy" id="121290"/>
    <lineage>
        <taxon>Bacteria</taxon>
        <taxon>Pseudomonadati</taxon>
        <taxon>Pseudomonadota</taxon>
        <taxon>Alphaproteobacteria</taxon>
        <taxon>Hyphomicrobiales</taxon>
        <taxon>Hyphomicrobiaceae</taxon>
        <taxon>Hyphomicrobium</taxon>
    </lineage>
</organism>
<accession>A0A120CV07</accession>
<evidence type="ECO:0000259" key="1">
    <source>
        <dbReference type="Pfam" id="PF12680"/>
    </source>
</evidence>